<dbReference type="Proteomes" id="UP001382935">
    <property type="component" value="Chromosome"/>
</dbReference>
<evidence type="ECO:0000256" key="8">
    <source>
        <dbReference type="NCBIfam" id="TIGR02375"/>
    </source>
</evidence>
<dbReference type="NCBIfam" id="TIGR02375">
    <property type="entry name" value="pseudoazurin"/>
    <property type="match status" value="1"/>
</dbReference>
<keyword evidence="12" id="KW-1185">Reference proteome</keyword>
<keyword evidence="4" id="KW-0479">Metal-binding</keyword>
<dbReference type="InterPro" id="IPR000923">
    <property type="entry name" value="BlueCu_1"/>
</dbReference>
<evidence type="ECO:0000313" key="11">
    <source>
        <dbReference type="EMBL" id="WWM71589.1"/>
    </source>
</evidence>
<evidence type="ECO:0000256" key="7">
    <source>
        <dbReference type="ARBA" id="ARBA00023008"/>
    </source>
</evidence>
<reference evidence="11 12" key="1">
    <citation type="submission" date="2024-02" db="EMBL/GenBank/DDBJ databases">
        <title>Full genome sequence of Sphingomonas kaistensis.</title>
        <authorList>
            <person name="Poletto B.L."/>
            <person name="Silva G."/>
            <person name="Galante D."/>
            <person name="Campos K.R."/>
            <person name="Santos M.B.N."/>
            <person name="Sacchi C.T."/>
        </authorList>
    </citation>
    <scope>NUCLEOTIDE SEQUENCE [LARGE SCALE GENOMIC DNA]</scope>
    <source>
        <strain evidence="11 12">MA4R</strain>
    </source>
</reference>
<keyword evidence="6" id="KW-0249">Electron transport</keyword>
<accession>A0ABZ2G5Y5</accession>
<dbReference type="InterPro" id="IPR008972">
    <property type="entry name" value="Cupredoxin"/>
</dbReference>
<comment type="cofactor">
    <cofactor evidence="1">
        <name>Cu cation</name>
        <dbReference type="ChEBI" id="CHEBI:23378"/>
    </cofactor>
</comment>
<evidence type="ECO:0000256" key="2">
    <source>
        <dbReference type="ARBA" id="ARBA00004418"/>
    </source>
</evidence>
<dbReference type="PRINTS" id="PR00156">
    <property type="entry name" value="COPPERBLUE"/>
</dbReference>
<keyword evidence="5" id="KW-0574">Periplasm</keyword>
<dbReference type="InterPro" id="IPR012745">
    <property type="entry name" value="Pseudoazurin"/>
</dbReference>
<dbReference type="EMBL" id="CP145607">
    <property type="protein sequence ID" value="WWM71589.1"/>
    <property type="molecule type" value="Genomic_DNA"/>
</dbReference>
<evidence type="ECO:0000256" key="6">
    <source>
        <dbReference type="ARBA" id="ARBA00022982"/>
    </source>
</evidence>
<evidence type="ECO:0000256" key="9">
    <source>
        <dbReference type="SAM" id="SignalP"/>
    </source>
</evidence>
<evidence type="ECO:0000256" key="3">
    <source>
        <dbReference type="ARBA" id="ARBA00022448"/>
    </source>
</evidence>
<dbReference type="Gene3D" id="2.60.40.420">
    <property type="entry name" value="Cupredoxins - blue copper proteins"/>
    <property type="match status" value="1"/>
</dbReference>
<gene>
    <name evidence="11" type="ORF">V6R86_13135</name>
</gene>
<dbReference type="SUPFAM" id="SSF49503">
    <property type="entry name" value="Cupredoxins"/>
    <property type="match status" value="1"/>
</dbReference>
<evidence type="ECO:0000256" key="4">
    <source>
        <dbReference type="ARBA" id="ARBA00022723"/>
    </source>
</evidence>
<dbReference type="PRINTS" id="PR00155">
    <property type="entry name" value="AMICYANIN"/>
</dbReference>
<proteinExistence type="predicted"/>
<dbReference type="InterPro" id="IPR002386">
    <property type="entry name" value="Amicyanin/Pseudoazurin"/>
</dbReference>
<feature type="chain" id="PRO_5045231013" description="Pseudoazurin" evidence="9">
    <location>
        <begin position="22"/>
        <end position="144"/>
    </location>
</feature>
<dbReference type="Pfam" id="PF00127">
    <property type="entry name" value="Copper-bind"/>
    <property type="match status" value="1"/>
</dbReference>
<keyword evidence="7" id="KW-0186">Copper</keyword>
<sequence>MKLSRLCLVATFLGVATSAAAKDIPVQMLTSGPGGAMVFSPAVVKANVGDTIRFIASPSHNAELIPGLVPAGVPISGGKMNQGFDLKVTAAGLYGIKCKPHFAMGMVALIKVGKGPAPNAASAAAVKLPGLAAKRMAGYLTKAK</sequence>
<dbReference type="RefSeq" id="WP_338505055.1">
    <property type="nucleotide sequence ID" value="NZ_CP145607.1"/>
</dbReference>
<comment type="subcellular location">
    <subcellularLocation>
        <location evidence="2">Periplasm</location>
    </subcellularLocation>
</comment>
<feature type="domain" description="Blue (type 1) copper" evidence="10">
    <location>
        <begin position="27"/>
        <end position="112"/>
    </location>
</feature>
<organism evidence="11 12">
    <name type="scientific">Sphingomonas kaistensis</name>
    <dbReference type="NCBI Taxonomy" id="298708"/>
    <lineage>
        <taxon>Bacteria</taxon>
        <taxon>Pseudomonadati</taxon>
        <taxon>Pseudomonadota</taxon>
        <taxon>Alphaproteobacteria</taxon>
        <taxon>Sphingomonadales</taxon>
        <taxon>Sphingomonadaceae</taxon>
        <taxon>Sphingomonas</taxon>
    </lineage>
</organism>
<evidence type="ECO:0000259" key="10">
    <source>
        <dbReference type="Pfam" id="PF00127"/>
    </source>
</evidence>
<name>A0ABZ2G5Y5_9SPHN</name>
<keyword evidence="9" id="KW-0732">Signal</keyword>
<keyword evidence="3" id="KW-0813">Transport</keyword>
<dbReference type="InterPro" id="IPR001235">
    <property type="entry name" value="Copper_blue_Plastocyanin"/>
</dbReference>
<feature type="signal peptide" evidence="9">
    <location>
        <begin position="1"/>
        <end position="21"/>
    </location>
</feature>
<evidence type="ECO:0000313" key="12">
    <source>
        <dbReference type="Proteomes" id="UP001382935"/>
    </source>
</evidence>
<evidence type="ECO:0000256" key="1">
    <source>
        <dbReference type="ARBA" id="ARBA00001935"/>
    </source>
</evidence>
<evidence type="ECO:0000256" key="5">
    <source>
        <dbReference type="ARBA" id="ARBA00022764"/>
    </source>
</evidence>
<protein>
    <recommendedName>
        <fullName evidence="8">Pseudoazurin</fullName>
    </recommendedName>
</protein>